<dbReference type="Gene3D" id="1.10.530.40">
    <property type="match status" value="1"/>
</dbReference>
<evidence type="ECO:0000256" key="16">
    <source>
        <dbReference type="RuleBase" id="RU003788"/>
    </source>
</evidence>
<keyword evidence="15 16" id="KW-0326">Glycosidase</keyword>
<dbReference type="InterPro" id="IPR043688">
    <property type="entry name" value="SAR_endolysin-like"/>
</dbReference>
<dbReference type="InterPro" id="IPR023347">
    <property type="entry name" value="Lysozyme_dom_sf"/>
</dbReference>
<dbReference type="Proteomes" id="UP000279491">
    <property type="component" value="Segment"/>
</dbReference>
<dbReference type="GO" id="GO:0016998">
    <property type="term" value="P:cell wall macromolecule catabolic process"/>
    <property type="evidence" value="ECO:0007669"/>
    <property type="project" value="InterPro"/>
</dbReference>
<evidence type="ECO:0000256" key="13">
    <source>
        <dbReference type="ARBA" id="ARBA00023136"/>
    </source>
</evidence>
<dbReference type="SUPFAM" id="SSF53955">
    <property type="entry name" value="Lysozyme-like"/>
    <property type="match status" value="1"/>
</dbReference>
<evidence type="ECO:0000256" key="9">
    <source>
        <dbReference type="ARBA" id="ARBA00022852"/>
    </source>
</evidence>
<evidence type="ECO:0000256" key="15">
    <source>
        <dbReference type="ARBA" id="ARBA00023295"/>
    </source>
</evidence>
<keyword evidence="3" id="KW-1032">Host cell membrane</keyword>
<keyword evidence="2" id="KW-1030">Host cell inner membrane</keyword>
<keyword evidence="14" id="KW-0578">Host cell lysis by virus</keyword>
<protein>
    <recommendedName>
        <fullName evidence="16">Lysozyme</fullName>
        <ecNumber evidence="16">3.2.1.17</ecNumber>
    </recommendedName>
</protein>
<dbReference type="HAMAP" id="MF_04136">
    <property type="entry name" value="SAR_ENDOLYSIN"/>
    <property type="match status" value="1"/>
</dbReference>
<keyword evidence="7" id="KW-0812">Transmembrane</keyword>
<dbReference type="Pfam" id="PF00959">
    <property type="entry name" value="Phage_lysozyme"/>
    <property type="match status" value="1"/>
</dbReference>
<dbReference type="HAMAP" id="MF_04110">
    <property type="entry name" value="ENDOLYSIN_T4"/>
    <property type="match status" value="1"/>
</dbReference>
<evidence type="ECO:0000256" key="12">
    <source>
        <dbReference type="ARBA" id="ARBA00022989"/>
    </source>
</evidence>
<evidence type="ECO:0000313" key="17">
    <source>
        <dbReference type="EMBL" id="AYJ73347.1"/>
    </source>
</evidence>
<dbReference type="InterPro" id="IPR023346">
    <property type="entry name" value="Lysozyme-like_dom_sf"/>
</dbReference>
<evidence type="ECO:0000256" key="11">
    <source>
        <dbReference type="ARBA" id="ARBA00022968"/>
    </source>
</evidence>
<keyword evidence="8 16" id="KW-0378">Hydrolase</keyword>
<evidence type="ECO:0000256" key="3">
    <source>
        <dbReference type="ARBA" id="ARBA00022511"/>
    </source>
</evidence>
<dbReference type="InterPro" id="IPR002196">
    <property type="entry name" value="Glyco_hydro_24"/>
</dbReference>
<sequence>MSIRKVAVTGVIAGAIALAAPLIEMVEGTKYTPYYDVAGVLTVCNGITGPDVVPGKTYSPRECRALLNKHIEKAAKAVDSSVKVEIPDSMRASLYSFTFNVGASAFRNSTALKMINQGKLREGCDWLLVWNKITKTQVKNGVKKKVKVVSNGLNNRRKEEHKMCVKDLK</sequence>
<dbReference type="PANTHER" id="PTHR38107">
    <property type="match status" value="1"/>
</dbReference>
<evidence type="ECO:0000256" key="10">
    <source>
        <dbReference type="ARBA" id="ARBA00022870"/>
    </source>
</evidence>
<dbReference type="GO" id="GO:0031640">
    <property type="term" value="P:killing of cells of another organism"/>
    <property type="evidence" value="ECO:0007669"/>
    <property type="project" value="UniProtKB-KW"/>
</dbReference>
<dbReference type="InterPro" id="IPR034690">
    <property type="entry name" value="Endolysin_T4_type"/>
</dbReference>
<proteinExistence type="inferred from homology"/>
<keyword evidence="9" id="KW-0204">Cytolysis</keyword>
<dbReference type="GO" id="GO:0009253">
    <property type="term" value="P:peptidoglycan catabolic process"/>
    <property type="evidence" value="ECO:0007669"/>
    <property type="project" value="InterPro"/>
</dbReference>
<dbReference type="GO" id="GO:0042742">
    <property type="term" value="P:defense response to bacterium"/>
    <property type="evidence" value="ECO:0007669"/>
    <property type="project" value="UniProtKB-KW"/>
</dbReference>
<comment type="similarity">
    <text evidence="16">Belongs to the glycosyl hydrolase 24 family.</text>
</comment>
<gene>
    <name evidence="17" type="ORF">CS01_059</name>
</gene>
<evidence type="ECO:0000256" key="8">
    <source>
        <dbReference type="ARBA" id="ARBA00022801"/>
    </source>
</evidence>
<reference evidence="17" key="1">
    <citation type="submission" date="2018-09" db="EMBL/GenBank/DDBJ databases">
        <title>Genome Analysis and Characterisation of Bacteriophage CS01 Active against Cronobacter sakazakii.</title>
        <authorList>
            <person name="Kim G.-H."/>
            <person name="Kim J."/>
            <person name="Yoon S.-S."/>
        </authorList>
    </citation>
    <scope>NUCLEOTIDE SEQUENCE [LARGE SCALE GENOMIC DNA]</scope>
</reference>
<keyword evidence="18" id="KW-1185">Reference proteome</keyword>
<dbReference type="EC" id="3.2.1.17" evidence="16"/>
<dbReference type="EMBL" id="MH845412">
    <property type="protein sequence ID" value="AYJ73347.1"/>
    <property type="molecule type" value="Genomic_DNA"/>
</dbReference>
<evidence type="ECO:0000313" key="18">
    <source>
        <dbReference type="Proteomes" id="UP000279491"/>
    </source>
</evidence>
<name>A0A3B8DXE6_9CAUD</name>
<comment type="catalytic activity">
    <reaction evidence="1 16">
        <text>Hydrolysis of (1-&gt;4)-beta-linkages between N-acetylmuramic acid and N-acetyl-D-glucosamine residues in a peptidoglycan and between N-acetyl-D-glucosamine residues in chitodextrins.</text>
        <dbReference type="EC" id="3.2.1.17"/>
    </reaction>
</comment>
<accession>A0A3B8DXE6</accession>
<evidence type="ECO:0000256" key="1">
    <source>
        <dbReference type="ARBA" id="ARBA00000632"/>
    </source>
</evidence>
<dbReference type="InterPro" id="IPR051018">
    <property type="entry name" value="Bacteriophage_GH24"/>
</dbReference>
<evidence type="ECO:0000256" key="4">
    <source>
        <dbReference type="ARBA" id="ARBA00022529"/>
    </source>
</evidence>
<keyword evidence="6 16" id="KW-0081">Bacteriolytic enzyme</keyword>
<dbReference type="CDD" id="cd16900">
    <property type="entry name" value="endolysin_R21-like"/>
    <property type="match status" value="1"/>
</dbReference>
<organism evidence="17">
    <name type="scientific">Cronobacter phage CS01</name>
    <dbReference type="NCBI Taxonomy" id="2496544"/>
    <lineage>
        <taxon>Viruses</taxon>
        <taxon>Duplodnaviria</taxon>
        <taxon>Heunggongvirae</taxon>
        <taxon>Uroviricota</taxon>
        <taxon>Caudoviricetes</taxon>
        <taxon>Drexlerviridae</taxon>
        <taxon>Kyungwonvirus</taxon>
        <taxon>Kyungwonvirus CS01</taxon>
    </lineage>
</organism>
<keyword evidence="10" id="KW-1043">Host membrane</keyword>
<keyword evidence="13" id="KW-0472">Membrane</keyword>
<evidence type="ECO:0000256" key="6">
    <source>
        <dbReference type="ARBA" id="ARBA00022638"/>
    </source>
</evidence>
<keyword evidence="5" id="KW-1188">Viral release from host cell</keyword>
<keyword evidence="12" id="KW-1133">Transmembrane helix</keyword>
<evidence type="ECO:0000256" key="14">
    <source>
        <dbReference type="ARBA" id="ARBA00023142"/>
    </source>
</evidence>
<keyword evidence="4 16" id="KW-0929">Antimicrobial</keyword>
<dbReference type="GO" id="GO:0003796">
    <property type="term" value="F:lysozyme activity"/>
    <property type="evidence" value="ECO:0007669"/>
    <property type="project" value="UniProtKB-EC"/>
</dbReference>
<evidence type="ECO:0000256" key="5">
    <source>
        <dbReference type="ARBA" id="ARBA00022612"/>
    </source>
</evidence>
<keyword evidence="11" id="KW-0735">Signal-anchor</keyword>
<evidence type="ECO:0000256" key="7">
    <source>
        <dbReference type="ARBA" id="ARBA00022692"/>
    </source>
</evidence>
<evidence type="ECO:0000256" key="2">
    <source>
        <dbReference type="ARBA" id="ARBA00022445"/>
    </source>
</evidence>
<dbReference type="PANTHER" id="PTHR38107:SF3">
    <property type="entry name" value="LYSOZYME RRRD-RELATED"/>
    <property type="match status" value="1"/>
</dbReference>